<dbReference type="AlphaFoldDB" id="A0A1H7N738"/>
<protein>
    <submittedName>
        <fullName evidence="2">Lipase (Class 3)</fullName>
    </submittedName>
</protein>
<evidence type="ECO:0000259" key="1">
    <source>
        <dbReference type="Pfam" id="PF01764"/>
    </source>
</evidence>
<dbReference type="RefSeq" id="WP_090828727.1">
    <property type="nucleotide sequence ID" value="NZ_FOBH01000006.1"/>
</dbReference>
<evidence type="ECO:0000313" key="3">
    <source>
        <dbReference type="Proteomes" id="UP000198620"/>
    </source>
</evidence>
<dbReference type="Pfam" id="PF01764">
    <property type="entry name" value="Lipase_3"/>
    <property type="match status" value="1"/>
</dbReference>
<dbReference type="OrthoDB" id="5522031at2"/>
<sequence>MSAVTTWEDLLQPGKATDFFARNKFPPFNPEAKSVYSRGNALWLAELSRLVYRHDIEEEDPPRQPTRTSFLENVGFKQRRFFISQNTQAMLVESAAEPLFAVLVFRGTEQNINSLITDFEFGILPLDQNTVGVHQGFRKALDSVWNSMEKELATLACPVFYTGHSLGAALATLAALRRAPQAVYTFASPRVGNEAFAASLGSLPIFRIVDDEDALTSLPPEVLGYRHVGALQLLKGPETGSALGWTGFSAPPKPLADHAPVNYVDRI</sequence>
<proteinExistence type="predicted"/>
<dbReference type="PANTHER" id="PTHR45856:SF24">
    <property type="entry name" value="FUNGAL LIPASE-LIKE DOMAIN-CONTAINING PROTEIN"/>
    <property type="match status" value="1"/>
</dbReference>
<accession>A0A1H7N738</accession>
<feature type="domain" description="Fungal lipase-type" evidence="1">
    <location>
        <begin position="102"/>
        <end position="221"/>
    </location>
</feature>
<keyword evidence="3" id="KW-1185">Reference proteome</keyword>
<dbReference type="PANTHER" id="PTHR45856">
    <property type="entry name" value="ALPHA/BETA-HYDROLASES SUPERFAMILY PROTEIN"/>
    <property type="match status" value="1"/>
</dbReference>
<dbReference type="EMBL" id="FOBH01000006">
    <property type="protein sequence ID" value="SEL19416.1"/>
    <property type="molecule type" value="Genomic_DNA"/>
</dbReference>
<dbReference type="CDD" id="cd00519">
    <property type="entry name" value="Lipase_3"/>
    <property type="match status" value="1"/>
</dbReference>
<organism evidence="2 3">
    <name type="scientific">Nitrosovibrio tenuis</name>
    <dbReference type="NCBI Taxonomy" id="1233"/>
    <lineage>
        <taxon>Bacteria</taxon>
        <taxon>Pseudomonadati</taxon>
        <taxon>Pseudomonadota</taxon>
        <taxon>Betaproteobacteria</taxon>
        <taxon>Nitrosomonadales</taxon>
        <taxon>Nitrosomonadaceae</taxon>
        <taxon>Nitrosovibrio</taxon>
    </lineage>
</organism>
<evidence type="ECO:0000313" key="2">
    <source>
        <dbReference type="EMBL" id="SEL19416.1"/>
    </source>
</evidence>
<dbReference type="STRING" id="1233.SAMN05216387_10679"/>
<reference evidence="2 3" key="1">
    <citation type="submission" date="2016-10" db="EMBL/GenBank/DDBJ databases">
        <authorList>
            <person name="de Groot N.N."/>
        </authorList>
    </citation>
    <scope>NUCLEOTIDE SEQUENCE [LARGE SCALE GENOMIC DNA]</scope>
    <source>
        <strain evidence="2 3">Nv1</strain>
    </source>
</reference>
<dbReference type="GO" id="GO:0006629">
    <property type="term" value="P:lipid metabolic process"/>
    <property type="evidence" value="ECO:0007669"/>
    <property type="project" value="InterPro"/>
</dbReference>
<name>A0A1H7N738_9PROT</name>
<dbReference type="SUPFAM" id="SSF53474">
    <property type="entry name" value="alpha/beta-Hydrolases"/>
    <property type="match status" value="1"/>
</dbReference>
<dbReference type="InterPro" id="IPR002921">
    <property type="entry name" value="Fungal_lipase-type"/>
</dbReference>
<dbReference type="Gene3D" id="3.40.50.1820">
    <property type="entry name" value="alpha/beta hydrolase"/>
    <property type="match status" value="1"/>
</dbReference>
<gene>
    <name evidence="2" type="ORF">SAMN05216387_10679</name>
</gene>
<dbReference type="InterPro" id="IPR051218">
    <property type="entry name" value="Sec_MonoDiacylglyc_Lipase"/>
</dbReference>
<dbReference type="InterPro" id="IPR029058">
    <property type="entry name" value="AB_hydrolase_fold"/>
</dbReference>
<dbReference type="Proteomes" id="UP000198620">
    <property type="component" value="Unassembled WGS sequence"/>
</dbReference>